<dbReference type="EMBL" id="GHJT01000175">
    <property type="protein sequence ID" value="MOY34146.1"/>
    <property type="molecule type" value="Transcribed_RNA"/>
</dbReference>
<dbReference type="AlphaFoldDB" id="A0A4D5RB15"/>
<name>A0A4D5RB15_IXOSC</name>
<evidence type="ECO:0000313" key="2">
    <source>
        <dbReference type="EMBL" id="MOY34146.1"/>
    </source>
</evidence>
<sequence length="96" mass="10741">MARSTWTRASAISWFPSASCSVICCLFLRNGGCTSSTRASSQSLSIRKPLSTITCSYGEHLSRTRFLCDKRMRSPSPKSTAHERKHASWCVPNQHF</sequence>
<organism evidence="2">
    <name type="scientific">Ixodes scapularis</name>
    <name type="common">Black-legged tick</name>
    <name type="synonym">Deer tick</name>
    <dbReference type="NCBI Taxonomy" id="6945"/>
    <lineage>
        <taxon>Eukaryota</taxon>
        <taxon>Metazoa</taxon>
        <taxon>Ecdysozoa</taxon>
        <taxon>Arthropoda</taxon>
        <taxon>Chelicerata</taxon>
        <taxon>Arachnida</taxon>
        <taxon>Acari</taxon>
        <taxon>Parasitiformes</taxon>
        <taxon>Ixodida</taxon>
        <taxon>Ixodoidea</taxon>
        <taxon>Ixodidae</taxon>
        <taxon>Ixodinae</taxon>
        <taxon>Ixodes</taxon>
    </lineage>
</organism>
<evidence type="ECO:0000256" key="1">
    <source>
        <dbReference type="SAM" id="SignalP"/>
    </source>
</evidence>
<feature type="signal peptide" evidence="1">
    <location>
        <begin position="1"/>
        <end position="20"/>
    </location>
</feature>
<keyword evidence="1" id="KW-0732">Signal</keyword>
<protein>
    <submittedName>
        <fullName evidence="2">Putative secreted protein</fullName>
    </submittedName>
</protein>
<proteinExistence type="predicted"/>
<accession>A0A4D5RB15</accession>
<feature type="chain" id="PRO_5020035196" evidence="1">
    <location>
        <begin position="21"/>
        <end position="96"/>
    </location>
</feature>
<reference evidence="2" key="1">
    <citation type="submission" date="2019-04" db="EMBL/GenBank/DDBJ databases">
        <title>An insight into the mialome of Ixodes scapularis.</title>
        <authorList>
            <person name="Ribeiro J.M."/>
            <person name="Mather T.N."/>
            <person name="Karim S."/>
        </authorList>
    </citation>
    <scope>NUCLEOTIDE SEQUENCE</scope>
</reference>